<dbReference type="KEGG" id="hne:HNE_0624"/>
<accession>Q0C4J0</accession>
<keyword evidence="2" id="KW-0732">Signal</keyword>
<dbReference type="GO" id="GO:0052689">
    <property type="term" value="F:carboxylic ester hydrolase activity"/>
    <property type="evidence" value="ECO:0007669"/>
    <property type="project" value="UniProtKB-KW"/>
</dbReference>
<dbReference type="EMBL" id="CP000158">
    <property type="protein sequence ID" value="ABI77990.1"/>
    <property type="molecule type" value="Genomic_DNA"/>
</dbReference>
<dbReference type="AlphaFoldDB" id="Q0C4J0"/>
<dbReference type="Gene3D" id="3.40.50.1820">
    <property type="entry name" value="alpha/beta hydrolase"/>
    <property type="match status" value="1"/>
</dbReference>
<keyword evidence="4" id="KW-1133">Transmembrane helix</keyword>
<evidence type="ECO:0000313" key="7">
    <source>
        <dbReference type="Proteomes" id="UP000001959"/>
    </source>
</evidence>
<dbReference type="InterPro" id="IPR029058">
    <property type="entry name" value="AB_hydrolase_fold"/>
</dbReference>
<feature type="transmembrane region" description="Helical" evidence="4">
    <location>
        <begin position="39"/>
        <end position="64"/>
    </location>
</feature>
<dbReference type="ESTHER" id="hypna-q0c4j0">
    <property type="family name" value="Glucuronoyl_esterase"/>
</dbReference>
<organism evidence="6 7">
    <name type="scientific">Hyphomonas neptunium (strain ATCC 15444)</name>
    <dbReference type="NCBI Taxonomy" id="228405"/>
    <lineage>
        <taxon>Bacteria</taxon>
        <taxon>Pseudomonadati</taxon>
        <taxon>Pseudomonadota</taxon>
        <taxon>Alphaproteobacteria</taxon>
        <taxon>Hyphomonadales</taxon>
        <taxon>Hyphomonadaceae</taxon>
        <taxon>Hyphomonas</taxon>
    </lineage>
</organism>
<dbReference type="SUPFAM" id="SSF53474">
    <property type="entry name" value="alpha/beta-Hydrolases"/>
    <property type="match status" value="1"/>
</dbReference>
<keyword evidence="7" id="KW-1185">Reference proteome</keyword>
<evidence type="ECO:0000259" key="5">
    <source>
        <dbReference type="Pfam" id="PF22244"/>
    </source>
</evidence>
<dbReference type="eggNOG" id="COG1073">
    <property type="taxonomic scope" value="Bacteria"/>
</dbReference>
<reference evidence="6 7" key="1">
    <citation type="journal article" date="2006" name="J. Bacteriol.">
        <title>Comparative genomic evidence for a close relationship between the dimorphic prosthecate bacteria Hyphomonas neptunium and Caulobacter crescentus.</title>
        <authorList>
            <person name="Badger J.H."/>
            <person name="Hoover T.R."/>
            <person name="Brun Y.V."/>
            <person name="Weiner R.M."/>
            <person name="Laub M.T."/>
            <person name="Alexandre G."/>
            <person name="Mrazek J."/>
            <person name="Ren Q."/>
            <person name="Paulsen I.T."/>
            <person name="Nelson K.E."/>
            <person name="Khouri H.M."/>
            <person name="Radune D."/>
            <person name="Sosa J."/>
            <person name="Dodson R.J."/>
            <person name="Sullivan S.A."/>
            <person name="Rosovitz M.J."/>
            <person name="Madupu R."/>
            <person name="Brinkac L.M."/>
            <person name="Durkin A.S."/>
            <person name="Daugherty S.C."/>
            <person name="Kothari S.P."/>
            <person name="Giglio M.G."/>
            <person name="Zhou L."/>
            <person name="Haft D.H."/>
            <person name="Selengut J.D."/>
            <person name="Davidsen T.M."/>
            <person name="Yang Q."/>
            <person name="Zafar N."/>
            <person name="Ward N.L."/>
        </authorList>
    </citation>
    <scope>NUCLEOTIDE SEQUENCE [LARGE SCALE GENOMIC DNA]</scope>
    <source>
        <strain evidence="6 7">ATCC 15444</strain>
    </source>
</reference>
<keyword evidence="3" id="KW-0378">Hydrolase</keyword>
<protein>
    <submittedName>
        <fullName evidence="6">Acetyl xylan esterase domain protein</fullName>
    </submittedName>
</protein>
<evidence type="ECO:0000313" key="6">
    <source>
        <dbReference type="EMBL" id="ABI77990.1"/>
    </source>
</evidence>
<evidence type="ECO:0000256" key="3">
    <source>
        <dbReference type="ARBA" id="ARBA00022801"/>
    </source>
</evidence>
<gene>
    <name evidence="6" type="ordered locus">HNE_0624</name>
</gene>
<evidence type="ECO:0000256" key="1">
    <source>
        <dbReference type="ARBA" id="ARBA00022487"/>
    </source>
</evidence>
<name>Q0C4J0_HYPNA</name>
<evidence type="ECO:0000256" key="2">
    <source>
        <dbReference type="ARBA" id="ARBA00022729"/>
    </source>
</evidence>
<proteinExistence type="predicted"/>
<keyword evidence="4" id="KW-0812">Transmembrane</keyword>
<sequence>MTVSDGKRKTEGGWEAPAGCASTHPLNGPFSGCNFMFRVLRWIGIVLLAGILLLIGSSCTMLGLNYASLDIDNKPGATPAIDVSALISDPAERERLKGLLQETLYGAWPEDLPVSFGDWRVIVPDYLEGRGTLEELDITIGAGDGARTFQLVGAFPYGAVQAPVVIAQTFGSNCATFPEQPVTSMDGDPCTVHDYGPILGFIVSAVFGEYIAEAPVGLYFDAGFAYASFHASDFIPDDADEAGPAIDGLGGDPNPGSTLMAWAYGFSAAITALEADDRVGEGRMAVLGHSRHGKAALLAAAWDPRIDAVIAHQSGFAGAALSRSPSGERLDRMVESYPHWLAPQAARYAAAPDTLPFDQHHLLALIAPRPLFMGNARRDVWSDPNSSYRAAIAASEVWKAYGETGLKDDITHFDPAADIAFFLRPGGHSIVDDDIAAFLAFLSAHMGETGELPNRMTAP</sequence>
<dbReference type="HOGENOM" id="CLU_045118_0_0_5"/>
<keyword evidence="4" id="KW-0472">Membrane</keyword>
<dbReference type="InterPro" id="IPR054579">
    <property type="entry name" value="GCE-like_dom"/>
</dbReference>
<dbReference type="Pfam" id="PF22244">
    <property type="entry name" value="GCE_fung"/>
    <property type="match status" value="1"/>
</dbReference>
<evidence type="ECO:0000256" key="4">
    <source>
        <dbReference type="SAM" id="Phobius"/>
    </source>
</evidence>
<dbReference type="STRING" id="228405.HNE_0624"/>
<feature type="domain" description="4-O-methyl-glucuronoyl methylesterase-like" evidence="5">
    <location>
        <begin position="251"/>
        <end position="402"/>
    </location>
</feature>
<keyword evidence="1" id="KW-0719">Serine esterase</keyword>
<dbReference type="Proteomes" id="UP000001959">
    <property type="component" value="Chromosome"/>
</dbReference>